<name>A0A0H5FUD6_9BASI</name>
<sequence length="64" mass="6732">MSCKPSRADLAPRSDANRWRGIRDQALSDLSGIPGCVFVHAAGFIGGNASKDGAMQMAIEALEL</sequence>
<comment type="similarity">
    <text evidence="1">Belongs to the MYG1 family.</text>
</comment>
<dbReference type="InterPro" id="IPR003226">
    <property type="entry name" value="MYG1_exonuclease"/>
</dbReference>
<protein>
    <submittedName>
        <fullName evidence="2">Uncharacterized protein</fullName>
    </submittedName>
</protein>
<reference evidence="2" key="1">
    <citation type="submission" date="2015-06" db="EMBL/GenBank/DDBJ databases">
        <title>Genetic Architecture Underlying Mating-Type Determination in the Yeast Leucosporidium scottii and the Evolution of Mating Systems in Basidiomycetes.</title>
        <authorList>
            <person name="Maia T.M."/>
            <person name="Lopes S."/>
            <person name="Almeida J.M.G.C.F."/>
            <person name="Rosa L.H."/>
            <person name="Sampaio J.P."/>
            <person name="Goncalves P."/>
            <person name="Coelho M.A."/>
        </authorList>
    </citation>
    <scope>NUCLEOTIDE SEQUENCE</scope>
</reference>
<dbReference type="GO" id="GO:0005634">
    <property type="term" value="C:nucleus"/>
    <property type="evidence" value="ECO:0007669"/>
    <property type="project" value="TreeGrafter"/>
</dbReference>
<dbReference type="Pfam" id="PF03690">
    <property type="entry name" value="MYG1_exonuc"/>
    <property type="match status" value="1"/>
</dbReference>
<dbReference type="PANTHER" id="PTHR11215">
    <property type="entry name" value="METAL DEPENDENT HYDROLASE - RELATED"/>
    <property type="match status" value="1"/>
</dbReference>
<dbReference type="AlphaFoldDB" id="A0A0H5FUD6"/>
<evidence type="ECO:0000256" key="1">
    <source>
        <dbReference type="ARBA" id="ARBA00010105"/>
    </source>
</evidence>
<accession>A0A0H5FUD6</accession>
<dbReference type="EMBL" id="LN868507">
    <property type="protein sequence ID" value="CRX79073.1"/>
    <property type="molecule type" value="Genomic_DNA"/>
</dbReference>
<gene>
    <name evidence="2" type="ORF">ls5930a1_00093</name>
</gene>
<dbReference type="PANTHER" id="PTHR11215:SF1">
    <property type="entry name" value="MYG1 EXONUCLEASE"/>
    <property type="match status" value="1"/>
</dbReference>
<dbReference type="GO" id="GO:0005737">
    <property type="term" value="C:cytoplasm"/>
    <property type="evidence" value="ECO:0007669"/>
    <property type="project" value="TreeGrafter"/>
</dbReference>
<organism evidence="2">
    <name type="scientific">Leucosporidium scottii</name>
    <dbReference type="NCBI Taxonomy" id="5278"/>
    <lineage>
        <taxon>Eukaryota</taxon>
        <taxon>Fungi</taxon>
        <taxon>Dikarya</taxon>
        <taxon>Basidiomycota</taxon>
        <taxon>Pucciniomycotina</taxon>
        <taxon>Microbotryomycetes</taxon>
        <taxon>Leucosporidiales</taxon>
        <taxon>Leucosporidium</taxon>
    </lineage>
</organism>
<proteinExistence type="inferred from homology"/>
<evidence type="ECO:0000313" key="2">
    <source>
        <dbReference type="EMBL" id="CRX79073.1"/>
    </source>
</evidence>